<keyword evidence="6" id="KW-1185">Reference proteome</keyword>
<keyword evidence="3" id="KW-1015">Disulfide bond</keyword>
<dbReference type="EMBL" id="CP054538">
    <property type="protein sequence ID" value="QSL65544.1"/>
    <property type="molecule type" value="Genomic_DNA"/>
</dbReference>
<comment type="function">
    <text evidence="4">Required for mitochondrial cytochrome c oxidase (COX) assembly and respiration.</text>
</comment>
<keyword evidence="4" id="KW-0143">Chaperone</keyword>
<evidence type="ECO:0000313" key="6">
    <source>
        <dbReference type="Proteomes" id="UP000663699"/>
    </source>
</evidence>
<protein>
    <recommendedName>
        <fullName evidence="4">COX assembly mitochondrial protein</fullName>
    </recommendedName>
</protein>
<organism evidence="5 6">
    <name type="scientific">Pneumocystis wakefieldiae</name>
    <dbReference type="NCBI Taxonomy" id="38082"/>
    <lineage>
        <taxon>Eukaryota</taxon>
        <taxon>Fungi</taxon>
        <taxon>Dikarya</taxon>
        <taxon>Ascomycota</taxon>
        <taxon>Taphrinomycotina</taxon>
        <taxon>Pneumocystomycetes</taxon>
        <taxon>Pneumocystaceae</taxon>
        <taxon>Pneumocystis</taxon>
    </lineage>
</organism>
<dbReference type="PANTHER" id="PTHR22977:SF1">
    <property type="entry name" value="COX ASSEMBLY MITOCHONDRIAL PROTEIN 2 HOMOLOG"/>
    <property type="match status" value="1"/>
</dbReference>
<comment type="similarity">
    <text evidence="1 4">Belongs to the CMC family.</text>
</comment>
<keyword evidence="4" id="KW-0472">Membrane</keyword>
<dbReference type="GO" id="GO:0005743">
    <property type="term" value="C:mitochondrial inner membrane"/>
    <property type="evidence" value="ECO:0007669"/>
    <property type="project" value="UniProtKB-SubCell"/>
</dbReference>
<dbReference type="PROSITE" id="PS51808">
    <property type="entry name" value="CHCH"/>
    <property type="match status" value="1"/>
</dbReference>
<dbReference type="Pfam" id="PF08583">
    <property type="entry name" value="Cmc1"/>
    <property type="match status" value="1"/>
</dbReference>
<evidence type="ECO:0000256" key="2">
    <source>
        <dbReference type="ARBA" id="ARBA00023128"/>
    </source>
</evidence>
<dbReference type="PANTHER" id="PTHR22977">
    <property type="entry name" value="COX ASSEMBLY MITOCHONDRIAL PROTEIN"/>
    <property type="match status" value="1"/>
</dbReference>
<keyword evidence="4" id="KW-0999">Mitochondrion inner membrane</keyword>
<evidence type="ECO:0000313" key="5">
    <source>
        <dbReference type="EMBL" id="QSL65544.1"/>
    </source>
</evidence>
<evidence type="ECO:0000256" key="4">
    <source>
        <dbReference type="RuleBase" id="RU364104"/>
    </source>
</evidence>
<accession>A0A899FZ36</accession>
<name>A0A899FZ36_9ASCO</name>
<evidence type="ECO:0000256" key="3">
    <source>
        <dbReference type="ARBA" id="ARBA00023157"/>
    </source>
</evidence>
<dbReference type="InterPro" id="IPR013892">
    <property type="entry name" value="Cyt_c_biogenesis_Cmc1-like"/>
</dbReference>
<comment type="subcellular location">
    <subcellularLocation>
        <location evidence="4">Mitochondrion inner membrane</location>
    </subcellularLocation>
</comment>
<evidence type="ECO:0000256" key="1">
    <source>
        <dbReference type="ARBA" id="ARBA00007347"/>
    </source>
</evidence>
<dbReference type="OrthoDB" id="532630at2759"/>
<proteinExistence type="inferred from homology"/>
<gene>
    <name evidence="5" type="ORF">MERGE_002857</name>
</gene>
<sequence>MHPPLSAHKHPDCHELMKELKKCHESNFIGHFFGKCNDLKRKVMKCLNQERLTQQRNNQAKNKDKKP</sequence>
<dbReference type="AlphaFoldDB" id="A0A899FZ36"/>
<keyword evidence="2 4" id="KW-0496">Mitochondrion</keyword>
<dbReference type="Proteomes" id="UP000663699">
    <property type="component" value="Chromosome 7"/>
</dbReference>
<reference evidence="5" key="1">
    <citation type="submission" date="2020-06" db="EMBL/GenBank/DDBJ databases">
        <title>Genomes of multiple members of Pneumocystis genus reveal paths to human pathogen Pneumocystis jirovecii.</title>
        <authorList>
            <person name="Cisse O.H."/>
            <person name="Ma L."/>
            <person name="Dekker J."/>
            <person name="Khil P."/>
            <person name="Jo J."/>
            <person name="Brenchley J."/>
            <person name="Blair R."/>
            <person name="Pahar B."/>
            <person name="Chabe M."/>
            <person name="Van Rompay K.A."/>
            <person name="Keesler R."/>
            <person name="Sukura A."/>
            <person name="Hirsch V."/>
            <person name="Kutty G."/>
            <person name="Liu Y."/>
            <person name="Peng L."/>
            <person name="Chen J."/>
            <person name="Song J."/>
            <person name="Weissenbacher-Lang C."/>
            <person name="Xu J."/>
            <person name="Upham N.S."/>
            <person name="Stajich J.E."/>
            <person name="Cuomo C.A."/>
            <person name="Cushion M.T."/>
            <person name="Kovacs J.A."/>
        </authorList>
    </citation>
    <scope>NUCLEOTIDE SEQUENCE</scope>
    <source>
        <strain evidence="5">2A</strain>
    </source>
</reference>